<keyword evidence="3" id="KW-0479">Metal-binding</keyword>
<dbReference type="eggNOG" id="COG0132">
    <property type="taxonomic scope" value="Bacteria"/>
</dbReference>
<feature type="region of interest" description="Disordered" evidence="9">
    <location>
        <begin position="72"/>
        <end position="126"/>
    </location>
</feature>
<dbReference type="STRING" id="882378.RBRH_03100"/>
<evidence type="ECO:0000256" key="4">
    <source>
        <dbReference type="ARBA" id="ARBA00022741"/>
    </source>
</evidence>
<name>E5AML1_MYCRK</name>
<dbReference type="GO" id="GO:0005524">
    <property type="term" value="F:ATP binding"/>
    <property type="evidence" value="ECO:0007669"/>
    <property type="project" value="UniProtKB-KW"/>
</dbReference>
<dbReference type="CDD" id="cd03109">
    <property type="entry name" value="DTBS"/>
    <property type="match status" value="1"/>
</dbReference>
<dbReference type="GO" id="GO:0009102">
    <property type="term" value="P:biotin biosynthetic process"/>
    <property type="evidence" value="ECO:0007669"/>
    <property type="project" value="UniProtKB-UniPathway"/>
</dbReference>
<feature type="compositionally biased region" description="Basic residues" evidence="9">
    <location>
        <begin position="110"/>
        <end position="126"/>
    </location>
</feature>
<evidence type="ECO:0000256" key="9">
    <source>
        <dbReference type="SAM" id="MobiDB-lite"/>
    </source>
</evidence>
<dbReference type="EC" id="6.3.3.3" evidence="10"/>
<evidence type="ECO:0000313" key="11">
    <source>
        <dbReference type="Proteomes" id="UP000007437"/>
    </source>
</evidence>
<dbReference type="InterPro" id="IPR004472">
    <property type="entry name" value="DTB_synth_BioD"/>
</dbReference>
<dbReference type="AlphaFoldDB" id="E5AML1"/>
<organism evidence="10 11">
    <name type="scientific">Mycetohabitans rhizoxinica (strain DSM 19002 / CIP 109453 / HKI 454)</name>
    <name type="common">Paraburkholderia rhizoxinica</name>
    <dbReference type="NCBI Taxonomy" id="882378"/>
    <lineage>
        <taxon>Bacteria</taxon>
        <taxon>Pseudomonadati</taxon>
        <taxon>Pseudomonadota</taxon>
        <taxon>Betaproteobacteria</taxon>
        <taxon>Burkholderiales</taxon>
        <taxon>Burkholderiaceae</taxon>
        <taxon>Mycetohabitans</taxon>
    </lineage>
</organism>
<evidence type="ECO:0000256" key="6">
    <source>
        <dbReference type="ARBA" id="ARBA00022840"/>
    </source>
</evidence>
<dbReference type="GO" id="GO:0004141">
    <property type="term" value="F:dethiobiotin synthase activity"/>
    <property type="evidence" value="ECO:0007669"/>
    <property type="project" value="UniProtKB-EC"/>
</dbReference>
<evidence type="ECO:0000256" key="8">
    <source>
        <dbReference type="ARBA" id="ARBA00047386"/>
    </source>
</evidence>
<dbReference type="HOGENOM" id="CLU_1977433_0_0_4"/>
<keyword evidence="2 10" id="KW-0436">Ligase</keyword>
<dbReference type="GO" id="GO:0005829">
    <property type="term" value="C:cytosol"/>
    <property type="evidence" value="ECO:0007669"/>
    <property type="project" value="TreeGrafter"/>
</dbReference>
<dbReference type="PANTHER" id="PTHR43210">
    <property type="entry name" value="DETHIOBIOTIN SYNTHETASE"/>
    <property type="match status" value="1"/>
</dbReference>
<dbReference type="InterPro" id="IPR027417">
    <property type="entry name" value="P-loop_NTPase"/>
</dbReference>
<gene>
    <name evidence="10" type="ordered locus">RBRH_03100</name>
</gene>
<keyword evidence="4" id="KW-0547">Nucleotide-binding</keyword>
<proteinExistence type="predicted"/>
<feature type="compositionally biased region" description="Low complexity" evidence="9">
    <location>
        <begin position="98"/>
        <end position="109"/>
    </location>
</feature>
<evidence type="ECO:0000256" key="7">
    <source>
        <dbReference type="ARBA" id="ARBA00022842"/>
    </source>
</evidence>
<evidence type="ECO:0000256" key="1">
    <source>
        <dbReference type="ARBA" id="ARBA00022490"/>
    </source>
</evidence>
<dbReference type="UniPathway" id="UPA00078"/>
<dbReference type="PANTHER" id="PTHR43210:SF2">
    <property type="entry name" value="ATP-DEPENDENT DETHIOBIOTIN SYNTHETASE BIOD 2"/>
    <property type="match status" value="1"/>
</dbReference>
<dbReference type="Pfam" id="PF13500">
    <property type="entry name" value="AAA_26"/>
    <property type="match status" value="1"/>
</dbReference>
<dbReference type="Gene3D" id="3.40.50.300">
    <property type="entry name" value="P-loop containing nucleotide triphosphate hydrolases"/>
    <property type="match status" value="1"/>
</dbReference>
<keyword evidence="7" id="KW-0460">Magnesium</keyword>
<keyword evidence="1" id="KW-0963">Cytoplasm</keyword>
<protein>
    <submittedName>
        <fullName evidence="10">Dethiobiotin synthetase</fullName>
        <ecNumber evidence="10">6.3.3.3</ecNumber>
    </submittedName>
</protein>
<accession>E5AML1</accession>
<dbReference type="EMBL" id="FR687359">
    <property type="protein sequence ID" value="CBW76243.1"/>
    <property type="molecule type" value="Genomic_DNA"/>
</dbReference>
<dbReference type="GO" id="GO:0000287">
    <property type="term" value="F:magnesium ion binding"/>
    <property type="evidence" value="ECO:0007669"/>
    <property type="project" value="InterPro"/>
</dbReference>
<evidence type="ECO:0000256" key="5">
    <source>
        <dbReference type="ARBA" id="ARBA00022756"/>
    </source>
</evidence>
<dbReference type="KEGG" id="brh:RBRH_03100"/>
<dbReference type="Proteomes" id="UP000007437">
    <property type="component" value="Chromosome"/>
</dbReference>
<sequence length="126" mass="13782">MPRHGILGAIAMKALSLFVTGTDTEIGKTFVSCALLRGFCARDLRAVALKPIAAGAQLRSGIWHNEDADLLRDASNSGHGIRRRKRRGGPTAPESAVQRAAARYNPAPRRQARRRSGSVHRYRRIA</sequence>
<evidence type="ECO:0000256" key="2">
    <source>
        <dbReference type="ARBA" id="ARBA00022598"/>
    </source>
</evidence>
<keyword evidence="6" id="KW-0067">ATP-binding</keyword>
<evidence type="ECO:0000313" key="10">
    <source>
        <dbReference type="EMBL" id="CBW76243.1"/>
    </source>
</evidence>
<dbReference type="SUPFAM" id="SSF52540">
    <property type="entry name" value="P-loop containing nucleoside triphosphate hydrolases"/>
    <property type="match status" value="1"/>
</dbReference>
<reference evidence="10 11" key="1">
    <citation type="journal article" date="2011" name="J. Bacteriol.">
        <title>Complete genome sequence of Burkholderia rhizoxinica, an endosymbiont of Rhizopus microsporus.</title>
        <authorList>
            <person name="Lackner G."/>
            <person name="Moebius N."/>
            <person name="Partida-Martinez L."/>
            <person name="Hertweck C."/>
        </authorList>
    </citation>
    <scope>NUCLEOTIDE SEQUENCE [LARGE SCALE GENOMIC DNA]</scope>
    <source>
        <strain evidence="11">DSM 19002 / CIP 109453 / HKI 454</strain>
    </source>
</reference>
<evidence type="ECO:0000256" key="3">
    <source>
        <dbReference type="ARBA" id="ARBA00022723"/>
    </source>
</evidence>
<comment type="catalytic activity">
    <reaction evidence="8">
        <text>(7R,8S)-8-amino-7-(carboxyamino)nonanoate + ATP = (4R,5S)-dethiobiotin + ADP + phosphate + H(+)</text>
        <dbReference type="Rhea" id="RHEA:63684"/>
        <dbReference type="ChEBI" id="CHEBI:15378"/>
        <dbReference type="ChEBI" id="CHEBI:30616"/>
        <dbReference type="ChEBI" id="CHEBI:43474"/>
        <dbReference type="ChEBI" id="CHEBI:149470"/>
        <dbReference type="ChEBI" id="CHEBI:149473"/>
        <dbReference type="ChEBI" id="CHEBI:456216"/>
    </reaction>
</comment>
<keyword evidence="5" id="KW-0093">Biotin biosynthesis</keyword>